<feature type="region of interest" description="Disordered" evidence="1">
    <location>
        <begin position="1"/>
        <end position="64"/>
    </location>
</feature>
<dbReference type="EMBL" id="PDUG01000003">
    <property type="protein sequence ID" value="PIC39407.1"/>
    <property type="molecule type" value="Genomic_DNA"/>
</dbReference>
<reference evidence="3" key="1">
    <citation type="submission" date="2017-10" db="EMBL/GenBank/DDBJ databases">
        <title>Rapid genome shrinkage in a self-fertile nematode reveals novel sperm competition proteins.</title>
        <authorList>
            <person name="Yin D."/>
            <person name="Schwarz E.M."/>
            <person name="Thomas C.G."/>
            <person name="Felde R.L."/>
            <person name="Korf I.F."/>
            <person name="Cutter A.D."/>
            <person name="Schartner C.M."/>
            <person name="Ralston E.J."/>
            <person name="Meyer B.J."/>
            <person name="Haag E.S."/>
        </authorList>
    </citation>
    <scope>NUCLEOTIDE SEQUENCE [LARGE SCALE GENOMIC DNA]</scope>
    <source>
        <strain evidence="3">JU1422</strain>
    </source>
</reference>
<gene>
    <name evidence="2" type="primary">Cni-F54D8.6</name>
    <name evidence="2" type="synonym">Cnig_chr_III.g11103</name>
    <name evidence="2" type="ORF">B9Z55_011103</name>
</gene>
<feature type="compositionally biased region" description="Basic and acidic residues" evidence="1">
    <location>
        <begin position="18"/>
        <end position="30"/>
    </location>
</feature>
<feature type="region of interest" description="Disordered" evidence="1">
    <location>
        <begin position="235"/>
        <end position="280"/>
    </location>
</feature>
<dbReference type="Proteomes" id="UP000230233">
    <property type="component" value="Chromosome III"/>
</dbReference>
<feature type="compositionally biased region" description="Acidic residues" evidence="1">
    <location>
        <begin position="31"/>
        <end position="43"/>
    </location>
</feature>
<dbReference type="STRING" id="1611254.A0A2G5UIM9"/>
<evidence type="ECO:0000313" key="2">
    <source>
        <dbReference type="EMBL" id="PIC39407.1"/>
    </source>
</evidence>
<comment type="caution">
    <text evidence="2">The sequence shown here is derived from an EMBL/GenBank/DDBJ whole genome shotgun (WGS) entry which is preliminary data.</text>
</comment>
<dbReference type="OrthoDB" id="5875684at2759"/>
<feature type="compositionally biased region" description="Polar residues" evidence="1">
    <location>
        <begin position="639"/>
        <end position="652"/>
    </location>
</feature>
<feature type="compositionally biased region" description="Basic and acidic residues" evidence="1">
    <location>
        <begin position="391"/>
        <end position="400"/>
    </location>
</feature>
<feature type="compositionally biased region" description="Basic and acidic residues" evidence="1">
    <location>
        <begin position="237"/>
        <end position="252"/>
    </location>
</feature>
<feature type="compositionally biased region" description="Acidic residues" evidence="1">
    <location>
        <begin position="1"/>
        <end position="17"/>
    </location>
</feature>
<keyword evidence="3" id="KW-1185">Reference proteome</keyword>
<accession>A0A2G5UIM9</accession>
<feature type="compositionally biased region" description="Basic and acidic residues" evidence="1">
    <location>
        <begin position="441"/>
        <end position="456"/>
    </location>
</feature>
<protein>
    <submittedName>
        <fullName evidence="2">Uncharacterized protein</fullName>
    </submittedName>
</protein>
<sequence>MQEEEVPANENASDEGDQAVRIEEEPIHEDMEIEDEPREEEAPTEAVSSVAAQDSDEAVEKSKTQKDAFMEMFRKAPRIKDILPDLREFMEHPDVIEWDRREVEHLVELRIQEEKAKRKAEKAKEKQQQQAVVPPVISTDSLQSAVGFDLAGILQKIKPLTQPVVPTQVETGRAGFDTPHPNEAPADLRNVKPEMIAPIPDELRVLPDQQVPEETPIVFVRPPLRKTLFLAGARAGKRAERLKKDEKQGESNRKKKKRLLEEAREQAREQENRRAGGFPKRRGFIELTGMNALPAGLNKNSPLAVKRYHARQLAKETGISVEEAMKEIEEQCNEFGCEDATVAREHDERAMELIKKRGEERWNQRYNYTPADHSKGIPGVDRPPAGLPPKKAPEKSRYQDEEPIPGVNRPPVGYREPVPGIDRPPAGDRPREPIPGVDRPPMGDRGYRRFLDDYREPIPGVDRPPGERRRARGGVKEREKKRRREEFRERGRGGGRGGRGGGGRGGFDRYDDREGGYGRDPKAGRYDDYSRDQYNSYQGGSYDGYDDRGGYDDYYGRQEGYDSYNQYGGYGAQEGESGYGYDQHGADAYYQQGYEGQEAAGSSYYQEDGSQYYNEYYGTSDQQGAGEGAQQEYHATFGEPSTSSSANQPPAT</sequence>
<feature type="compositionally biased region" description="Basic and acidic residues" evidence="1">
    <location>
        <begin position="506"/>
        <end position="531"/>
    </location>
</feature>
<feature type="compositionally biased region" description="Basic and acidic residues" evidence="1">
    <location>
        <begin position="259"/>
        <end position="274"/>
    </location>
</feature>
<feature type="region of interest" description="Disordered" evidence="1">
    <location>
        <begin position="115"/>
        <end position="134"/>
    </location>
</feature>
<proteinExistence type="predicted"/>
<name>A0A2G5UIM9_9PELO</name>
<dbReference type="AlphaFoldDB" id="A0A2G5UIM9"/>
<feature type="region of interest" description="Disordered" evidence="1">
    <location>
        <begin position="613"/>
        <end position="652"/>
    </location>
</feature>
<feature type="compositionally biased region" description="Basic and acidic residues" evidence="1">
    <location>
        <begin position="115"/>
        <end position="127"/>
    </location>
</feature>
<feature type="region of interest" description="Disordered" evidence="1">
    <location>
        <begin position="356"/>
        <end position="584"/>
    </location>
</feature>
<feature type="compositionally biased region" description="Low complexity" evidence="1">
    <location>
        <begin position="622"/>
        <end position="632"/>
    </location>
</feature>
<organism evidence="2 3">
    <name type="scientific">Caenorhabditis nigoni</name>
    <dbReference type="NCBI Taxonomy" id="1611254"/>
    <lineage>
        <taxon>Eukaryota</taxon>
        <taxon>Metazoa</taxon>
        <taxon>Ecdysozoa</taxon>
        <taxon>Nematoda</taxon>
        <taxon>Chromadorea</taxon>
        <taxon>Rhabditida</taxon>
        <taxon>Rhabditina</taxon>
        <taxon>Rhabditomorpha</taxon>
        <taxon>Rhabditoidea</taxon>
        <taxon>Rhabditidae</taxon>
        <taxon>Peloderinae</taxon>
        <taxon>Caenorhabditis</taxon>
    </lineage>
</organism>
<feature type="region of interest" description="Disordered" evidence="1">
    <location>
        <begin position="171"/>
        <end position="191"/>
    </location>
</feature>
<feature type="compositionally biased region" description="Basic and acidic residues" evidence="1">
    <location>
        <begin position="545"/>
        <end position="560"/>
    </location>
</feature>
<feature type="compositionally biased region" description="Basic and acidic residues" evidence="1">
    <location>
        <begin position="464"/>
        <end position="492"/>
    </location>
</feature>
<evidence type="ECO:0000256" key="1">
    <source>
        <dbReference type="SAM" id="MobiDB-lite"/>
    </source>
</evidence>
<feature type="compositionally biased region" description="Gly residues" evidence="1">
    <location>
        <begin position="494"/>
        <end position="505"/>
    </location>
</feature>
<evidence type="ECO:0000313" key="3">
    <source>
        <dbReference type="Proteomes" id="UP000230233"/>
    </source>
</evidence>